<evidence type="ECO:0000313" key="13">
    <source>
        <dbReference type="RefSeq" id="XP_004510286.1"/>
    </source>
</evidence>
<evidence type="ECO:0000256" key="11">
    <source>
        <dbReference type="SAM" id="Phobius"/>
    </source>
</evidence>
<dbReference type="GO" id="GO:0046923">
    <property type="term" value="F:ER retention sequence binding"/>
    <property type="evidence" value="ECO:0007669"/>
    <property type="project" value="InterPro"/>
</dbReference>
<evidence type="ECO:0000256" key="4">
    <source>
        <dbReference type="ARBA" id="ARBA00022692"/>
    </source>
</evidence>
<evidence type="ECO:0000256" key="5">
    <source>
        <dbReference type="ARBA" id="ARBA00022824"/>
    </source>
</evidence>
<dbReference type="GO" id="GO:0015031">
    <property type="term" value="P:protein transport"/>
    <property type="evidence" value="ECO:0007669"/>
    <property type="project" value="UniProtKB-KW"/>
</dbReference>
<dbReference type="GO" id="GO:0005789">
    <property type="term" value="C:endoplasmic reticulum membrane"/>
    <property type="evidence" value="ECO:0007669"/>
    <property type="project" value="UniProtKB-SubCell"/>
</dbReference>
<comment type="subcellular location">
    <subcellularLocation>
        <location evidence="1">Endoplasmic reticulum membrane</location>
        <topology evidence="1">Multi-pass membrane protein</topology>
    </subcellularLocation>
</comment>
<feature type="transmembrane region" description="Helical" evidence="11">
    <location>
        <begin position="194"/>
        <end position="215"/>
    </location>
</feature>
<keyword evidence="8 11" id="KW-1133">Transmembrane helix</keyword>
<evidence type="ECO:0000256" key="2">
    <source>
        <dbReference type="ARBA" id="ARBA00010120"/>
    </source>
</evidence>
<comment type="similarity">
    <text evidence="2">Belongs to the ERD2 family.</text>
</comment>
<keyword evidence="6" id="KW-0931">ER-Golgi transport</keyword>
<reference evidence="13" key="2">
    <citation type="submission" date="2025-08" db="UniProtKB">
        <authorList>
            <consortium name="RefSeq"/>
        </authorList>
    </citation>
    <scope>IDENTIFICATION</scope>
    <source>
        <tissue evidence="13">Etiolated seedlings</tissue>
    </source>
</reference>
<dbReference type="PaxDb" id="3827-XP_004510286.1"/>
<feature type="transmembrane region" description="Helical" evidence="11">
    <location>
        <begin position="49"/>
        <end position="70"/>
    </location>
</feature>
<feature type="transmembrane region" description="Helical" evidence="11">
    <location>
        <begin position="227"/>
        <end position="257"/>
    </location>
</feature>
<keyword evidence="10" id="KW-0675">Receptor</keyword>
<keyword evidence="4 11" id="KW-0812">Transmembrane</keyword>
<keyword evidence="12" id="KW-1185">Reference proteome</keyword>
<accession>A0A1S2YUV3</accession>
<dbReference type="GeneID" id="101505393"/>
<proteinExistence type="inferred from homology"/>
<reference evidence="12" key="1">
    <citation type="journal article" date="2013" name="Nat. Biotechnol.">
        <title>Draft genome sequence of chickpea (Cicer arietinum) provides a resource for trait improvement.</title>
        <authorList>
            <person name="Varshney R.K."/>
            <person name="Song C."/>
            <person name="Saxena R.K."/>
            <person name="Azam S."/>
            <person name="Yu S."/>
            <person name="Sharpe A.G."/>
            <person name="Cannon S."/>
            <person name="Baek J."/>
            <person name="Rosen B.D."/>
            <person name="Tar'an B."/>
            <person name="Millan T."/>
            <person name="Zhang X."/>
            <person name="Ramsay L.D."/>
            <person name="Iwata A."/>
            <person name="Wang Y."/>
            <person name="Nelson W."/>
            <person name="Farmer A.D."/>
            <person name="Gaur P.M."/>
            <person name="Soderlund C."/>
            <person name="Penmetsa R.V."/>
            <person name="Xu C."/>
            <person name="Bharti A.K."/>
            <person name="He W."/>
            <person name="Winter P."/>
            <person name="Zhao S."/>
            <person name="Hane J.K."/>
            <person name="Carrasquilla-Garcia N."/>
            <person name="Condie J.A."/>
            <person name="Upadhyaya H.D."/>
            <person name="Luo M.C."/>
            <person name="Thudi M."/>
            <person name="Gowda C.L."/>
            <person name="Singh N.P."/>
            <person name="Lichtenzveig J."/>
            <person name="Gali K.K."/>
            <person name="Rubio J."/>
            <person name="Nadarajan N."/>
            <person name="Dolezel J."/>
            <person name="Bansal K.C."/>
            <person name="Xu X."/>
            <person name="Edwards D."/>
            <person name="Zhang G."/>
            <person name="Kahl G."/>
            <person name="Gil J."/>
            <person name="Singh K.B."/>
            <person name="Datta S.K."/>
            <person name="Jackson S.A."/>
            <person name="Wang J."/>
            <person name="Cook D.R."/>
        </authorList>
    </citation>
    <scope>NUCLEOTIDE SEQUENCE [LARGE SCALE GENOMIC DNA]</scope>
    <source>
        <strain evidence="12">cv. CDC Frontier</strain>
    </source>
</reference>
<dbReference type="eggNOG" id="KOG3106">
    <property type="taxonomic scope" value="Eukaryota"/>
</dbReference>
<feature type="transmembrane region" description="Helical" evidence="11">
    <location>
        <begin position="25"/>
        <end position="43"/>
    </location>
</feature>
<evidence type="ECO:0000256" key="1">
    <source>
        <dbReference type="ARBA" id="ARBA00004477"/>
    </source>
</evidence>
<gene>
    <name evidence="13" type="primary">LOC101505393</name>
</gene>
<dbReference type="GO" id="GO:0006621">
    <property type="term" value="P:protein retention in ER lumen"/>
    <property type="evidence" value="ECO:0007669"/>
    <property type="project" value="InterPro"/>
</dbReference>
<feature type="transmembrane region" description="Helical" evidence="11">
    <location>
        <begin position="105"/>
        <end position="126"/>
    </location>
</feature>
<evidence type="ECO:0000256" key="7">
    <source>
        <dbReference type="ARBA" id="ARBA00022927"/>
    </source>
</evidence>
<keyword evidence="5" id="KW-0256">Endoplasmic reticulum</keyword>
<organism evidence="12 13">
    <name type="scientific">Cicer arietinum</name>
    <name type="common">Chickpea</name>
    <name type="synonym">Garbanzo</name>
    <dbReference type="NCBI Taxonomy" id="3827"/>
    <lineage>
        <taxon>Eukaryota</taxon>
        <taxon>Viridiplantae</taxon>
        <taxon>Streptophyta</taxon>
        <taxon>Embryophyta</taxon>
        <taxon>Tracheophyta</taxon>
        <taxon>Spermatophyta</taxon>
        <taxon>Magnoliopsida</taxon>
        <taxon>eudicotyledons</taxon>
        <taxon>Gunneridae</taxon>
        <taxon>Pentapetalae</taxon>
        <taxon>rosids</taxon>
        <taxon>fabids</taxon>
        <taxon>Fabales</taxon>
        <taxon>Fabaceae</taxon>
        <taxon>Papilionoideae</taxon>
        <taxon>50 kb inversion clade</taxon>
        <taxon>NPAAA clade</taxon>
        <taxon>Hologalegina</taxon>
        <taxon>IRL clade</taxon>
        <taxon>Cicereae</taxon>
        <taxon>Cicer</taxon>
    </lineage>
</organism>
<dbReference type="RefSeq" id="XP_004510286.1">
    <property type="nucleotide sequence ID" value="XM_004510229.3"/>
</dbReference>
<name>A0A1S2YUV3_CICAR</name>
<evidence type="ECO:0000256" key="8">
    <source>
        <dbReference type="ARBA" id="ARBA00022989"/>
    </source>
</evidence>
<keyword evidence="3" id="KW-0813">Transport</keyword>
<evidence type="ECO:0000256" key="10">
    <source>
        <dbReference type="ARBA" id="ARBA00023170"/>
    </source>
</evidence>
<evidence type="ECO:0000313" key="12">
    <source>
        <dbReference type="Proteomes" id="UP000087171"/>
    </source>
</evidence>
<dbReference type="GO" id="GO:0016192">
    <property type="term" value="P:vesicle-mediated transport"/>
    <property type="evidence" value="ECO:0007669"/>
    <property type="project" value="UniProtKB-KW"/>
</dbReference>
<sequence>MGSKRDSPVNVLTEWLNNRSMKVKIFLGLVLAFCGVVTLKYTITEPEFFYIASGSVHIAGLIVLVYKLFVHKTCSGLSLKSQELNVVFLATRLGCSVFMEADYRTVLDLLYFLLTSLVVWLIRFRLKSSYIKEFDNMWLSFLVVPSAILAVLINPITPHYWIVRVIFAFTLYLETVSIIPQIRFMQKAKMVETFTGYYVFALGVSRFFALAYWIIHIYETGGQYLFFFGYGYFWMVVLQVLELVQSLILADFVYYYIKSFMQGQLLKKMPV</sequence>
<dbReference type="PRINTS" id="PR00660">
    <property type="entry name" value="ERLUMENR"/>
</dbReference>
<dbReference type="Proteomes" id="UP000087171">
    <property type="component" value="Chromosome Ca7"/>
</dbReference>
<keyword evidence="9 11" id="KW-0472">Membrane</keyword>
<dbReference type="KEGG" id="cam:101505393"/>
<dbReference type="AlphaFoldDB" id="A0A1S2YUV3"/>
<protein>
    <submittedName>
        <fullName evidence="13">ER lumen protein-retaining receptor 1-like</fullName>
    </submittedName>
</protein>
<keyword evidence="7" id="KW-0653">Protein transport</keyword>
<evidence type="ECO:0000256" key="9">
    <source>
        <dbReference type="ARBA" id="ARBA00023136"/>
    </source>
</evidence>
<evidence type="ECO:0000256" key="3">
    <source>
        <dbReference type="ARBA" id="ARBA00022448"/>
    </source>
</evidence>
<dbReference type="Pfam" id="PF00810">
    <property type="entry name" value="ER_lumen_recept"/>
    <property type="match status" value="1"/>
</dbReference>
<dbReference type="PANTHER" id="PTHR10585">
    <property type="entry name" value="ER LUMEN PROTEIN RETAINING RECEPTOR"/>
    <property type="match status" value="1"/>
</dbReference>
<evidence type="ECO:0000256" key="6">
    <source>
        <dbReference type="ARBA" id="ARBA00022892"/>
    </source>
</evidence>
<dbReference type="STRING" id="3827.A0A1S2YUV3"/>
<dbReference type="InterPro" id="IPR000133">
    <property type="entry name" value="ER_ret_rcpt"/>
</dbReference>
<dbReference type="OrthoDB" id="7694678at2759"/>
<feature type="transmembrane region" description="Helical" evidence="11">
    <location>
        <begin position="138"/>
        <end position="156"/>
    </location>
</feature>